<dbReference type="InterPro" id="IPR010998">
    <property type="entry name" value="Integrase_recombinase_N"/>
</dbReference>
<evidence type="ECO:0000313" key="6">
    <source>
        <dbReference type="Proteomes" id="UP000035425"/>
    </source>
</evidence>
<reference evidence="5 6" key="1">
    <citation type="submission" date="2014-12" db="EMBL/GenBank/DDBJ databases">
        <title>Frankia sp. BMG5.1 draft genome.</title>
        <authorList>
            <person name="Gtari M."/>
            <person name="Ghodhbane-Gtari F."/>
            <person name="Nouioui I."/>
            <person name="Ktari A."/>
            <person name="Hezbri K."/>
            <person name="Mimouni W."/>
            <person name="Sbissi I."/>
            <person name="Ayari A."/>
            <person name="Yamanaka T."/>
            <person name="Normand P."/>
            <person name="Tisa L.S."/>
            <person name="Boudabous A."/>
        </authorList>
    </citation>
    <scope>NUCLEOTIDE SEQUENCE [LARGE SCALE GENOMIC DNA]</scope>
    <source>
        <strain evidence="5 6">BMG5.1</strain>
    </source>
</reference>
<dbReference type="PANTHER" id="PTHR30349:SF81">
    <property type="entry name" value="TYROSINE RECOMBINASE XERC"/>
    <property type="match status" value="1"/>
</dbReference>
<organism evidence="5 6">
    <name type="scientific">Protofrankia coriariae</name>
    <dbReference type="NCBI Taxonomy" id="1562887"/>
    <lineage>
        <taxon>Bacteria</taxon>
        <taxon>Bacillati</taxon>
        <taxon>Actinomycetota</taxon>
        <taxon>Actinomycetes</taxon>
        <taxon>Frankiales</taxon>
        <taxon>Frankiaceae</taxon>
        <taxon>Protofrankia</taxon>
    </lineage>
</organism>
<dbReference type="SUPFAM" id="SSF56349">
    <property type="entry name" value="DNA breaking-rejoining enzymes"/>
    <property type="match status" value="1"/>
</dbReference>
<gene>
    <name evidence="5" type="ORF">FrCorBMG51_23265</name>
</gene>
<feature type="region of interest" description="Disordered" evidence="3">
    <location>
        <begin position="167"/>
        <end position="197"/>
    </location>
</feature>
<dbReference type="EMBL" id="JWIO01000067">
    <property type="protein sequence ID" value="KLL09682.1"/>
    <property type="molecule type" value="Genomic_DNA"/>
</dbReference>
<protein>
    <submittedName>
        <fullName evidence="5">Integrase</fullName>
    </submittedName>
</protein>
<proteinExistence type="predicted"/>
<dbReference type="Proteomes" id="UP000035425">
    <property type="component" value="Unassembled WGS sequence"/>
</dbReference>
<dbReference type="InterPro" id="IPR002104">
    <property type="entry name" value="Integrase_catalytic"/>
</dbReference>
<accession>A0ABR5EYY5</accession>
<evidence type="ECO:0000259" key="4">
    <source>
        <dbReference type="PROSITE" id="PS51898"/>
    </source>
</evidence>
<keyword evidence="1" id="KW-0238">DNA-binding</keyword>
<dbReference type="PANTHER" id="PTHR30349">
    <property type="entry name" value="PHAGE INTEGRASE-RELATED"/>
    <property type="match status" value="1"/>
</dbReference>
<dbReference type="InterPro" id="IPR050090">
    <property type="entry name" value="Tyrosine_recombinase_XerCD"/>
</dbReference>
<sequence length="413" mass="47081">MSDNCDRVIDLIDLPEWGRVVPMVGVEPFCVVDEADRPVEPVRRFLRDLVAQGCSAATIRSYAFALLRWWRFLRAVEVEWSKACPAEARDFVLWLQRTSKRRRLPRTDSAMTAGTVNPITRKRFQDDSYMVATIRHSNAVVRSFYVFWIERGEGPLVNPVVLARGRGRRPHAHHNPSESFRPEGRLRYNPPAPKRRPRAMPDELWEQLFTAMRSDRDRAILALAVSTGARAGELLGMRGVDLDWGDQLIQVRRKGTRAPQWLPASPEAFVWLRLHVEEIGGVGADAPVWQTLRRRARDGGLPGRVPLNYEALRAVLRRANGLLGTNWTMHDLRHTCALRMIRDARLSLRDVQTILGHAHLTTTETYLVEDDLEVIRRVRDYLAGRDEPLTLPGDATTPYRAEDLTVLFGPAGR</sequence>
<dbReference type="Pfam" id="PF00589">
    <property type="entry name" value="Phage_integrase"/>
    <property type="match status" value="1"/>
</dbReference>
<keyword evidence="2" id="KW-0233">DNA recombination</keyword>
<comment type="caution">
    <text evidence="5">The sequence shown here is derived from an EMBL/GenBank/DDBJ whole genome shotgun (WGS) entry which is preliminary data.</text>
</comment>
<evidence type="ECO:0000256" key="3">
    <source>
        <dbReference type="SAM" id="MobiDB-lite"/>
    </source>
</evidence>
<evidence type="ECO:0000256" key="2">
    <source>
        <dbReference type="ARBA" id="ARBA00023172"/>
    </source>
</evidence>
<evidence type="ECO:0000313" key="5">
    <source>
        <dbReference type="EMBL" id="KLL09682.1"/>
    </source>
</evidence>
<name>A0ABR5EYY5_9ACTN</name>
<dbReference type="PROSITE" id="PS51898">
    <property type="entry name" value="TYR_RECOMBINASE"/>
    <property type="match status" value="1"/>
</dbReference>
<feature type="domain" description="Tyr recombinase" evidence="4">
    <location>
        <begin position="195"/>
        <end position="380"/>
    </location>
</feature>
<dbReference type="Gene3D" id="1.10.443.10">
    <property type="entry name" value="Intergrase catalytic core"/>
    <property type="match status" value="1"/>
</dbReference>
<keyword evidence="6" id="KW-1185">Reference proteome</keyword>
<dbReference type="InterPro" id="IPR011010">
    <property type="entry name" value="DNA_brk_join_enz"/>
</dbReference>
<evidence type="ECO:0000256" key="1">
    <source>
        <dbReference type="ARBA" id="ARBA00023125"/>
    </source>
</evidence>
<dbReference type="Gene3D" id="1.10.150.130">
    <property type="match status" value="1"/>
</dbReference>
<dbReference type="CDD" id="cd00397">
    <property type="entry name" value="DNA_BRE_C"/>
    <property type="match status" value="1"/>
</dbReference>
<dbReference type="InterPro" id="IPR013762">
    <property type="entry name" value="Integrase-like_cat_sf"/>
</dbReference>